<organism evidence="2 3">
    <name type="scientific">Donghicola eburneus</name>
    <dbReference type="NCBI Taxonomy" id="393278"/>
    <lineage>
        <taxon>Bacteria</taxon>
        <taxon>Pseudomonadati</taxon>
        <taxon>Pseudomonadota</taxon>
        <taxon>Alphaproteobacteria</taxon>
        <taxon>Rhodobacterales</taxon>
        <taxon>Roseobacteraceae</taxon>
        <taxon>Donghicola</taxon>
    </lineage>
</organism>
<dbReference type="GO" id="GO:0016787">
    <property type="term" value="F:hydrolase activity"/>
    <property type="evidence" value="ECO:0007669"/>
    <property type="project" value="UniProtKB-KW"/>
</dbReference>
<accession>A0A1M4MZ10</accession>
<dbReference type="Proteomes" id="UP000184085">
    <property type="component" value="Unassembled WGS sequence"/>
</dbReference>
<gene>
    <name evidence="2" type="ORF">KARMA_1180</name>
</gene>
<reference evidence="3" key="1">
    <citation type="submission" date="2016-09" db="EMBL/GenBank/DDBJ databases">
        <authorList>
            <person name="Wibberg D."/>
        </authorList>
    </citation>
    <scope>NUCLEOTIDE SEQUENCE [LARGE SCALE GENOMIC DNA]</scope>
</reference>
<dbReference type="GO" id="GO:0016020">
    <property type="term" value="C:membrane"/>
    <property type="evidence" value="ECO:0007669"/>
    <property type="project" value="TreeGrafter"/>
</dbReference>
<proteinExistence type="predicted"/>
<feature type="domain" description="AB hydrolase-1" evidence="1">
    <location>
        <begin position="23"/>
        <end position="266"/>
    </location>
</feature>
<dbReference type="SUPFAM" id="SSF53474">
    <property type="entry name" value="alpha/beta-Hydrolases"/>
    <property type="match status" value="1"/>
</dbReference>
<dbReference type="InterPro" id="IPR029058">
    <property type="entry name" value="AB_hydrolase_fold"/>
</dbReference>
<keyword evidence="3" id="KW-1185">Reference proteome</keyword>
<dbReference type="EMBL" id="FMJB01000041">
    <property type="protein sequence ID" value="SCM66994.1"/>
    <property type="molecule type" value="Genomic_DNA"/>
</dbReference>
<dbReference type="RefSeq" id="WP_072705491.1">
    <property type="nucleotide sequence ID" value="NZ_FMJB01000041.1"/>
</dbReference>
<dbReference type="PANTHER" id="PTHR43798:SF33">
    <property type="entry name" value="HYDROLASE, PUTATIVE (AFU_ORTHOLOGUE AFUA_2G14860)-RELATED"/>
    <property type="match status" value="1"/>
</dbReference>
<protein>
    <submittedName>
        <fullName evidence="2">Hydrolase</fullName>
    </submittedName>
</protein>
<dbReference type="PANTHER" id="PTHR43798">
    <property type="entry name" value="MONOACYLGLYCEROL LIPASE"/>
    <property type="match status" value="1"/>
</dbReference>
<dbReference type="Gene3D" id="3.40.50.1820">
    <property type="entry name" value="alpha/beta hydrolase"/>
    <property type="match status" value="1"/>
</dbReference>
<keyword evidence="2" id="KW-0378">Hydrolase</keyword>
<dbReference type="Pfam" id="PF12697">
    <property type="entry name" value="Abhydrolase_6"/>
    <property type="match status" value="1"/>
</dbReference>
<evidence type="ECO:0000313" key="3">
    <source>
        <dbReference type="Proteomes" id="UP000184085"/>
    </source>
</evidence>
<name>A0A1M4MZ10_9RHOB</name>
<evidence type="ECO:0000259" key="1">
    <source>
        <dbReference type="Pfam" id="PF12697"/>
    </source>
</evidence>
<dbReference type="InterPro" id="IPR000073">
    <property type="entry name" value="AB_hydrolase_1"/>
</dbReference>
<evidence type="ECO:0000313" key="2">
    <source>
        <dbReference type="EMBL" id="SCM66994.1"/>
    </source>
</evidence>
<dbReference type="InterPro" id="IPR050266">
    <property type="entry name" value="AB_hydrolase_sf"/>
</dbReference>
<dbReference type="AlphaFoldDB" id="A0A1M4MZ10"/>
<sequence>MPRFDTSDGLSLHYTDQGDGLPVLCLPGLTRNGDDFQFVLPHLKGVRAITLDSRGRGLSEWDGDYMNYSIPREAADVVELCAFLGLERVVILGTSRGGLIAMGLAVTHPQLLQGVILNDIGPVIDEDGLDRIKDYVGVTPRFPDLETAAQAMAKAEAGGEFPNVPLSRWRAHAAAIYRQADNHVVLRYDPRLGDAMREQAKAGDFPDLWPFFDALKGKPVAVIRGANSDLLSEATVAEMSRRHGDLVVATVPDRGHVPFLDEPEALKAINAVLESIRVPA</sequence>